<dbReference type="CDD" id="cd18808">
    <property type="entry name" value="SF1_C_Upf1"/>
    <property type="match status" value="1"/>
</dbReference>
<dbReference type="EMBL" id="MCGR01000075">
    <property type="protein sequence ID" value="ORY59878.1"/>
    <property type="molecule type" value="Genomic_DNA"/>
</dbReference>
<dbReference type="InterPro" id="IPR027417">
    <property type="entry name" value="P-loop_NTPase"/>
</dbReference>
<dbReference type="PANTHER" id="PTHR43788">
    <property type="entry name" value="DNA2/NAM7 HELICASE FAMILY MEMBER"/>
    <property type="match status" value="1"/>
</dbReference>
<feature type="domain" description="DNA2/NAM7 helicase helicase" evidence="7">
    <location>
        <begin position="622"/>
        <end position="851"/>
    </location>
</feature>
<dbReference type="GO" id="GO:0005524">
    <property type="term" value="F:ATP binding"/>
    <property type="evidence" value="ECO:0007669"/>
    <property type="project" value="UniProtKB-KW"/>
</dbReference>
<dbReference type="InterPro" id="IPR050534">
    <property type="entry name" value="Coronavir_polyprotein_1ab"/>
</dbReference>
<dbReference type="PANTHER" id="PTHR43788:SF13">
    <property type="entry name" value="REGULATOR OF NONSENSE TRANSCRIPTS 1"/>
    <property type="match status" value="1"/>
</dbReference>
<accession>A0A1Y2DKR8</accession>
<dbReference type="OrthoDB" id="2535025at2759"/>
<dbReference type="STRING" id="106004.A0A1Y2DKR8"/>
<keyword evidence="2" id="KW-0547">Nucleotide-binding</keyword>
<sequence length="1125" mass="126127">MSALSGRHAWPAAAHVFVRTSTKLSIVPPTTAGPSSARRSVHAPSTARRAAVAYAIKPSASAYTSSSKQDDYIAGEEFDEPLSPSAREDLERALHPVWDDLGAQKHWEDEDLDVRREKDEVYHDAEVEEDHGEWREWMDELRREAMGKRGQAAAVKEQPKATDPTLAPPSPPKVNLKKPLSTRPAPQPLPVAEELLRSRAALSSSPINPYRPPSVAKSAQPQKHHKPLLSRDDWRLSSPIRYPRPTPRKRPPSLGVPIDMTRQGHNRLVGVGVESAKVGLWSREMAEEEQWGWKVKVPESERGTWIAADVHRKRLERLLTLTEKADEISYLEQLSRSGTPEEREMKGVTVSHARGRWLTDVKKAEQIASLTEEERKAFREDVRKGAGKAIAEWRASDGSSLGEESGYKFVNGTILRFTPLVEEDSGPQSPVTSTVKHPQGTVLDVRDGQLVVAFKEADMWLIGEEEYRIDLGNDDSSYALQRMAINNLYFDPSRQRARNAQHIKDAQDAYAEGHLSILREWSLLGTGVRELIVPDLDAAAEAEAARLKDDDPSAELFEDDKSPAAELAHLPIPVLPMPGRPNDQLELNPSSLFADNQLINSWIKRHQRDNPMSMTSDPVLRLNASQTKAVAMAMGERLSLIQGPPGTGKSQTIVSIIALLKLHFRIPQPILLAAPTHVSVDHLLSLLIREGLNPLRSGKASKVREDLQAWTIEKRREEHPLWPKFEQVRQESEENRLKLQELRERGGKKDTPELVQQELDLEAAYRKSWRRYIALEQRLYSSLFSSADVFCGTALGSGASKVMSMVDFPIVFLDEAAMCTEPVTLVPLMKGAEHVTLIGDHKQLPAVVKSREAVKERLHVSLFERLMAQQTVKSVLLDTQYRMRPAISSFPNHAFYKSALQDSTTVSARPPAPVSSYLDPSAPSMFITHSHPESTYRYSTRNVPEADIIVQIVGDLLARNPALDPEEIGIISPYFAQTRLLQDMFLKGEAGRSLRPLLGWGRASEVERVEVNTVDGFQGREKGIIILSTVRSNARGSIGFLTDQRRLNVALTRAKDALFVVGDQRTLKRATMSEWMMADEEADGDVWRRYLSWMEQRGLVREWKEEPRVEVQEDGGEEQGDGQYM</sequence>
<feature type="domain" description="DNA2/NAM7 helicase-like C-terminal" evidence="8">
    <location>
        <begin position="859"/>
        <end position="1064"/>
    </location>
</feature>
<dbReference type="Proteomes" id="UP000193467">
    <property type="component" value="Unassembled WGS sequence"/>
</dbReference>
<comment type="similarity">
    <text evidence="1">Belongs to the DNA2/NAM7 helicase family.</text>
</comment>
<dbReference type="GO" id="GO:0016787">
    <property type="term" value="F:hydrolase activity"/>
    <property type="evidence" value="ECO:0007669"/>
    <property type="project" value="UniProtKB-KW"/>
</dbReference>
<keyword evidence="4" id="KW-0347">Helicase</keyword>
<proteinExistence type="inferred from homology"/>
<evidence type="ECO:0000313" key="9">
    <source>
        <dbReference type="EMBL" id="ORY59878.1"/>
    </source>
</evidence>
<dbReference type="AlphaFoldDB" id="A0A1Y2DKR8"/>
<dbReference type="GO" id="GO:0043139">
    <property type="term" value="F:5'-3' DNA helicase activity"/>
    <property type="evidence" value="ECO:0007669"/>
    <property type="project" value="TreeGrafter"/>
</dbReference>
<dbReference type="GO" id="GO:0005694">
    <property type="term" value="C:chromosome"/>
    <property type="evidence" value="ECO:0007669"/>
    <property type="project" value="UniProtKB-ARBA"/>
</dbReference>
<evidence type="ECO:0000256" key="5">
    <source>
        <dbReference type="ARBA" id="ARBA00022840"/>
    </source>
</evidence>
<evidence type="ECO:0000259" key="8">
    <source>
        <dbReference type="Pfam" id="PF13087"/>
    </source>
</evidence>
<dbReference type="Pfam" id="PF13086">
    <property type="entry name" value="AAA_11"/>
    <property type="match status" value="1"/>
</dbReference>
<evidence type="ECO:0000256" key="1">
    <source>
        <dbReference type="ARBA" id="ARBA00007913"/>
    </source>
</evidence>
<keyword evidence="10" id="KW-1185">Reference proteome</keyword>
<feature type="region of interest" description="Disordered" evidence="6">
    <location>
        <begin position="145"/>
        <end position="260"/>
    </location>
</feature>
<keyword evidence="5" id="KW-0067">ATP-binding</keyword>
<evidence type="ECO:0000256" key="6">
    <source>
        <dbReference type="SAM" id="MobiDB-lite"/>
    </source>
</evidence>
<dbReference type="FunFam" id="3.40.50.300:FF:000326">
    <property type="entry name" value="P-loop containing nucleoside triphosphate hydrolase"/>
    <property type="match status" value="1"/>
</dbReference>
<feature type="region of interest" description="Disordered" evidence="6">
    <location>
        <begin position="60"/>
        <end position="87"/>
    </location>
</feature>
<dbReference type="InterPro" id="IPR041677">
    <property type="entry name" value="DNA2/NAM7_AAA_11"/>
</dbReference>
<dbReference type="InterPro" id="IPR041679">
    <property type="entry name" value="DNA2/NAM7-like_C"/>
</dbReference>
<gene>
    <name evidence="9" type="ORF">BCR35DRAFT_295653</name>
</gene>
<feature type="compositionally biased region" description="Acidic residues" evidence="6">
    <location>
        <begin position="1112"/>
        <end position="1125"/>
    </location>
</feature>
<dbReference type="InParanoid" id="A0A1Y2DKR8"/>
<reference evidence="9 10" key="1">
    <citation type="submission" date="2016-07" db="EMBL/GenBank/DDBJ databases">
        <title>Pervasive Adenine N6-methylation of Active Genes in Fungi.</title>
        <authorList>
            <consortium name="DOE Joint Genome Institute"/>
            <person name="Mondo S.J."/>
            <person name="Dannebaum R.O."/>
            <person name="Kuo R.C."/>
            <person name="Labutti K."/>
            <person name="Haridas S."/>
            <person name="Kuo A."/>
            <person name="Salamov A."/>
            <person name="Ahrendt S.R."/>
            <person name="Lipzen A."/>
            <person name="Sullivan W."/>
            <person name="Andreopoulos W.B."/>
            <person name="Clum A."/>
            <person name="Lindquist E."/>
            <person name="Daum C."/>
            <person name="Ramamoorthy G.K."/>
            <person name="Gryganskyi A."/>
            <person name="Culley D."/>
            <person name="Magnuson J.K."/>
            <person name="James T.Y."/>
            <person name="O'Malley M.A."/>
            <person name="Stajich J.E."/>
            <person name="Spatafora J.W."/>
            <person name="Visel A."/>
            <person name="Grigoriev I.V."/>
        </authorList>
    </citation>
    <scope>NUCLEOTIDE SEQUENCE [LARGE SCALE GENOMIC DNA]</scope>
    <source>
        <strain evidence="9 10">62-1032</strain>
    </source>
</reference>
<evidence type="ECO:0000256" key="3">
    <source>
        <dbReference type="ARBA" id="ARBA00022801"/>
    </source>
</evidence>
<dbReference type="InterPro" id="IPR047187">
    <property type="entry name" value="SF1_C_Upf1"/>
</dbReference>
<dbReference type="Pfam" id="PF13087">
    <property type="entry name" value="AAA_12"/>
    <property type="match status" value="1"/>
</dbReference>
<dbReference type="Gene3D" id="3.40.50.300">
    <property type="entry name" value="P-loop containing nucleotide triphosphate hydrolases"/>
    <property type="match status" value="2"/>
</dbReference>
<evidence type="ECO:0000313" key="10">
    <source>
        <dbReference type="Proteomes" id="UP000193467"/>
    </source>
</evidence>
<protein>
    <submittedName>
        <fullName evidence="9">p-loop containing nucleoside triphosphate hydrolase protein</fullName>
    </submittedName>
</protein>
<organism evidence="9 10">
    <name type="scientific">Leucosporidium creatinivorum</name>
    <dbReference type="NCBI Taxonomy" id="106004"/>
    <lineage>
        <taxon>Eukaryota</taxon>
        <taxon>Fungi</taxon>
        <taxon>Dikarya</taxon>
        <taxon>Basidiomycota</taxon>
        <taxon>Pucciniomycotina</taxon>
        <taxon>Microbotryomycetes</taxon>
        <taxon>Leucosporidiales</taxon>
        <taxon>Leucosporidium</taxon>
    </lineage>
</organism>
<evidence type="ECO:0000256" key="2">
    <source>
        <dbReference type="ARBA" id="ARBA00022741"/>
    </source>
</evidence>
<name>A0A1Y2DKR8_9BASI</name>
<comment type="caution">
    <text evidence="9">The sequence shown here is derived from an EMBL/GenBank/DDBJ whole genome shotgun (WGS) entry which is preliminary data.</text>
</comment>
<evidence type="ECO:0000256" key="4">
    <source>
        <dbReference type="ARBA" id="ARBA00022806"/>
    </source>
</evidence>
<dbReference type="SUPFAM" id="SSF52540">
    <property type="entry name" value="P-loop containing nucleoside triphosphate hydrolases"/>
    <property type="match status" value="1"/>
</dbReference>
<keyword evidence="3 9" id="KW-0378">Hydrolase</keyword>
<evidence type="ECO:0000259" key="7">
    <source>
        <dbReference type="Pfam" id="PF13086"/>
    </source>
</evidence>
<feature type="region of interest" description="Disordered" evidence="6">
    <location>
        <begin position="1106"/>
        <end position="1125"/>
    </location>
</feature>